<organism evidence="2 3">
    <name type="scientific">Candidatus Woesebacteria bacterium RIFCSPHIGHO2_02_FULL_39_13</name>
    <dbReference type="NCBI Taxonomy" id="1802505"/>
    <lineage>
        <taxon>Bacteria</taxon>
        <taxon>Candidatus Woeseibacteriota</taxon>
    </lineage>
</organism>
<keyword evidence="1" id="KW-0812">Transmembrane</keyword>
<reference evidence="2 3" key="1">
    <citation type="journal article" date="2016" name="Nat. Commun.">
        <title>Thousands of microbial genomes shed light on interconnected biogeochemical processes in an aquifer system.</title>
        <authorList>
            <person name="Anantharaman K."/>
            <person name="Brown C.T."/>
            <person name="Hug L.A."/>
            <person name="Sharon I."/>
            <person name="Castelle C.J."/>
            <person name="Probst A.J."/>
            <person name="Thomas B.C."/>
            <person name="Singh A."/>
            <person name="Wilkins M.J."/>
            <person name="Karaoz U."/>
            <person name="Brodie E.L."/>
            <person name="Williams K.H."/>
            <person name="Hubbard S.S."/>
            <person name="Banfield J.F."/>
        </authorList>
    </citation>
    <scope>NUCLEOTIDE SEQUENCE [LARGE SCALE GENOMIC DNA]</scope>
</reference>
<dbReference type="AlphaFoldDB" id="A0A1F7Z502"/>
<sequence length="333" mass="35713">MVIIGTVQRAAVSQAVRNPLADVEQTTIGIQLAVCVNPIPLLQLANLLQTVVVRIITGIPILAPANPAHLIAVHRQPGAKRTNIGTMPRALVCPQVAGVEVEVPRLVLLLHQDAGLIIIGTRGVVVVNPTQRAHLPRLAAVITTTGTILPAIVNIIRLRLRPVNLRHLGVVLTLIGIHILARVNQALARVLVLLLPQDAGQTTIGIRTAVCVGPNTQPAIRQVVAAEQIVIGTPTFVPAGRTPQHPRVTAHLHRADVAITIIGINIPVRVNITRPRVYLHLLGVLLITIGTIIHATVKNINPVQPQAVFNQRQVVDITTFGTPHRVYVNPIPI</sequence>
<dbReference type="EMBL" id="MGGR01000010">
    <property type="protein sequence ID" value="OGM33988.1"/>
    <property type="molecule type" value="Genomic_DNA"/>
</dbReference>
<proteinExistence type="predicted"/>
<comment type="caution">
    <text evidence="2">The sequence shown here is derived from an EMBL/GenBank/DDBJ whole genome shotgun (WGS) entry which is preliminary data.</text>
</comment>
<gene>
    <name evidence="2" type="ORF">A3D01_03590</name>
</gene>
<keyword evidence="1" id="KW-1133">Transmembrane helix</keyword>
<evidence type="ECO:0000256" key="1">
    <source>
        <dbReference type="SAM" id="Phobius"/>
    </source>
</evidence>
<accession>A0A1F7Z502</accession>
<protein>
    <submittedName>
        <fullName evidence="2">Uncharacterized protein</fullName>
    </submittedName>
</protein>
<name>A0A1F7Z502_9BACT</name>
<feature type="transmembrane region" description="Helical" evidence="1">
    <location>
        <begin position="277"/>
        <end position="297"/>
    </location>
</feature>
<keyword evidence="1" id="KW-0472">Membrane</keyword>
<dbReference type="STRING" id="1802505.A3D01_03590"/>
<evidence type="ECO:0000313" key="3">
    <source>
        <dbReference type="Proteomes" id="UP000177169"/>
    </source>
</evidence>
<dbReference type="Proteomes" id="UP000177169">
    <property type="component" value="Unassembled WGS sequence"/>
</dbReference>
<evidence type="ECO:0000313" key="2">
    <source>
        <dbReference type="EMBL" id="OGM33988.1"/>
    </source>
</evidence>